<dbReference type="Proteomes" id="UP001596091">
    <property type="component" value="Unassembled WGS sequence"/>
</dbReference>
<name>A0ABW1EE07_9BACT</name>
<comment type="caution">
    <text evidence="1">The sequence shown here is derived from an EMBL/GenBank/DDBJ whole genome shotgun (WGS) entry which is preliminary data.</text>
</comment>
<accession>A0ABW1EE07</accession>
<protein>
    <submittedName>
        <fullName evidence="1">Uncharacterized protein</fullName>
    </submittedName>
</protein>
<dbReference type="RefSeq" id="WP_263338119.1">
    <property type="nucleotide sequence ID" value="NZ_JAGSYH010000004.1"/>
</dbReference>
<proteinExistence type="predicted"/>
<dbReference type="EMBL" id="JBHSPH010000002">
    <property type="protein sequence ID" value="MFC5862067.1"/>
    <property type="molecule type" value="Genomic_DNA"/>
</dbReference>
<evidence type="ECO:0000313" key="2">
    <source>
        <dbReference type="Proteomes" id="UP001596091"/>
    </source>
</evidence>
<gene>
    <name evidence="1" type="ORF">ACFPT7_07165</name>
</gene>
<keyword evidence="2" id="KW-1185">Reference proteome</keyword>
<organism evidence="1 2">
    <name type="scientific">Acidicapsa dinghuensis</name>
    <dbReference type="NCBI Taxonomy" id="2218256"/>
    <lineage>
        <taxon>Bacteria</taxon>
        <taxon>Pseudomonadati</taxon>
        <taxon>Acidobacteriota</taxon>
        <taxon>Terriglobia</taxon>
        <taxon>Terriglobales</taxon>
        <taxon>Acidobacteriaceae</taxon>
        <taxon>Acidicapsa</taxon>
    </lineage>
</organism>
<evidence type="ECO:0000313" key="1">
    <source>
        <dbReference type="EMBL" id="MFC5862067.1"/>
    </source>
</evidence>
<reference evidence="2" key="1">
    <citation type="journal article" date="2019" name="Int. J. Syst. Evol. Microbiol.">
        <title>The Global Catalogue of Microorganisms (GCM) 10K type strain sequencing project: providing services to taxonomists for standard genome sequencing and annotation.</title>
        <authorList>
            <consortium name="The Broad Institute Genomics Platform"/>
            <consortium name="The Broad Institute Genome Sequencing Center for Infectious Disease"/>
            <person name="Wu L."/>
            <person name="Ma J."/>
        </authorList>
    </citation>
    <scope>NUCLEOTIDE SEQUENCE [LARGE SCALE GENOMIC DNA]</scope>
    <source>
        <strain evidence="2">JCM 4087</strain>
    </source>
</reference>
<sequence>MRNTLTDLRNHLFETIEALKDDENPMPVDRARAISEAAGKLIESGKMELQYLDLMGDREASKFFDTPLLALPGNRPARQVGG</sequence>